<gene>
    <name evidence="5" type="ORF">GPM918_LOCUS18839</name>
    <name evidence="6" type="ORF">SRO942_LOCUS18836</name>
</gene>
<dbReference type="GO" id="GO:0030968">
    <property type="term" value="P:endoplasmic reticulum unfolded protein response"/>
    <property type="evidence" value="ECO:0007669"/>
    <property type="project" value="TreeGrafter"/>
</dbReference>
<reference evidence="5" key="1">
    <citation type="submission" date="2021-02" db="EMBL/GenBank/DDBJ databases">
        <authorList>
            <person name="Nowell W R."/>
        </authorList>
    </citation>
    <scope>NUCLEOTIDE SEQUENCE</scope>
</reference>
<dbReference type="PANTHER" id="PTHR13312:SF0">
    <property type="entry name" value="UBIQUITIN THIOESTERASE OTU1"/>
    <property type="match status" value="1"/>
</dbReference>
<comment type="caution">
    <text evidence="5">The sequence shown here is derived from an EMBL/GenBank/DDBJ whole genome shotgun (WGS) entry which is preliminary data.</text>
</comment>
<dbReference type="GO" id="GO:0005634">
    <property type="term" value="C:nucleus"/>
    <property type="evidence" value="ECO:0007669"/>
    <property type="project" value="TreeGrafter"/>
</dbReference>
<sequence>MNALVKPIIAPYFISAAAGWSLLKSLQMIIDKNYNEDNVKVYLKIIIDETRKKYVENQLVEGLPLDEYCEKIKRSGICGDGRHELSLLSAAYGREFRVYQMDHNGEIENFCCYGETTDSNPSSGCLLYDPIKNHFQPLIERYLSGHIISTQLNLKYPVVQEYLSAFIKSKNKSDSTTNRTQRKRLGNGLFCLGRIPFYKCQKSIQSEIILQGNDIAASNASNVHDSNRRLADAAESSIIQAGEIRGDGQNEVASIEDGNATEPGERQEQQLQGAMLEHNALDPSQTTVQKYAESSSDETSGHHNQAIGFQITSTSTVPKFTDLATILPEFYNQIGELFYLLQRNVKSEQPPANEESRTVQPTSREVAGPTHNTLDVAKKPADVSQLVEKRAPAPLIKRQPSPCQHRHYISDITKSFPCIQAEGKIERQHPAMEIKPEYKGMYVEVKLVNMQHEPHRFRLIPAHSRMNRDKTLRIDGVTKNDDGIYITDDPNSSVIAHTDTKSIFFAISDADIRNLMKR</sequence>
<keyword evidence="3" id="KW-0645">Protease</keyword>
<dbReference type="EC" id="3.4.19.12" evidence="3"/>
<evidence type="ECO:0000313" key="5">
    <source>
        <dbReference type="EMBL" id="CAF1102940.1"/>
    </source>
</evidence>
<evidence type="ECO:0000313" key="6">
    <source>
        <dbReference type="EMBL" id="CAF3867702.1"/>
    </source>
</evidence>
<accession>A0A814PB65</accession>
<name>A0A814PB65_9BILA</name>
<dbReference type="AlphaFoldDB" id="A0A814PB65"/>
<keyword evidence="3" id="KW-0788">Thiol protease</keyword>
<dbReference type="EMBL" id="CAJNOQ010005557">
    <property type="protein sequence ID" value="CAF1102940.1"/>
    <property type="molecule type" value="Genomic_DNA"/>
</dbReference>
<dbReference type="PANTHER" id="PTHR13312">
    <property type="entry name" value="HIV-INDUCED PROTEIN-7-LIKE PROTEASE"/>
    <property type="match status" value="1"/>
</dbReference>
<feature type="region of interest" description="Disordered" evidence="4">
    <location>
        <begin position="348"/>
        <end position="370"/>
    </location>
</feature>
<evidence type="ECO:0000313" key="7">
    <source>
        <dbReference type="Proteomes" id="UP000663829"/>
    </source>
</evidence>
<dbReference type="Proteomes" id="UP000681722">
    <property type="component" value="Unassembled WGS sequence"/>
</dbReference>
<dbReference type="GO" id="GO:0004843">
    <property type="term" value="F:cysteine-type deubiquitinase activity"/>
    <property type="evidence" value="ECO:0007669"/>
    <property type="project" value="UniProtKB-UniRule"/>
</dbReference>
<dbReference type="Proteomes" id="UP000663829">
    <property type="component" value="Unassembled WGS sequence"/>
</dbReference>
<evidence type="ECO:0000256" key="2">
    <source>
        <dbReference type="ARBA" id="ARBA00022801"/>
    </source>
</evidence>
<dbReference type="Gene3D" id="3.90.70.80">
    <property type="match status" value="1"/>
</dbReference>
<organism evidence="5 7">
    <name type="scientific">Didymodactylos carnosus</name>
    <dbReference type="NCBI Taxonomy" id="1234261"/>
    <lineage>
        <taxon>Eukaryota</taxon>
        <taxon>Metazoa</taxon>
        <taxon>Spiralia</taxon>
        <taxon>Gnathifera</taxon>
        <taxon>Rotifera</taxon>
        <taxon>Eurotatoria</taxon>
        <taxon>Bdelloidea</taxon>
        <taxon>Philodinida</taxon>
        <taxon>Philodinidae</taxon>
        <taxon>Didymodactylos</taxon>
    </lineage>
</organism>
<evidence type="ECO:0000256" key="1">
    <source>
        <dbReference type="ARBA" id="ARBA00000707"/>
    </source>
</evidence>
<feature type="compositionally biased region" description="Polar residues" evidence="4">
    <location>
        <begin position="282"/>
        <end position="298"/>
    </location>
</feature>
<proteinExistence type="predicted"/>
<dbReference type="GO" id="GO:0036503">
    <property type="term" value="P:ERAD pathway"/>
    <property type="evidence" value="ECO:0007669"/>
    <property type="project" value="TreeGrafter"/>
</dbReference>
<comment type="catalytic activity">
    <reaction evidence="1 3">
        <text>Thiol-dependent hydrolysis of ester, thioester, amide, peptide and isopeptide bonds formed by the C-terminal Gly of ubiquitin (a 76-residue protein attached to proteins as an intracellular targeting signal).</text>
        <dbReference type="EC" id="3.4.19.12"/>
    </reaction>
</comment>
<comment type="function">
    <text evidence="3">Hydrolase that can remove conjugated ubiquitin from proteins and may therefore play an important regulatory role at the level of protein turnover by preventing degradation.</text>
</comment>
<protein>
    <recommendedName>
        <fullName evidence="3">Ubiquitin thioesterase OTU</fullName>
        <ecNumber evidence="3">3.4.19.12</ecNumber>
    </recommendedName>
</protein>
<dbReference type="GO" id="GO:0005829">
    <property type="term" value="C:cytosol"/>
    <property type="evidence" value="ECO:0007669"/>
    <property type="project" value="TreeGrafter"/>
</dbReference>
<keyword evidence="2 3" id="KW-0378">Hydrolase</keyword>
<keyword evidence="7" id="KW-1185">Reference proteome</keyword>
<dbReference type="GO" id="GO:0016579">
    <property type="term" value="P:protein deubiquitination"/>
    <property type="evidence" value="ECO:0007669"/>
    <property type="project" value="TreeGrafter"/>
</dbReference>
<feature type="region of interest" description="Disordered" evidence="4">
    <location>
        <begin position="281"/>
        <end position="303"/>
    </location>
</feature>
<evidence type="ECO:0000256" key="3">
    <source>
        <dbReference type="RuleBase" id="RU367104"/>
    </source>
</evidence>
<keyword evidence="3" id="KW-0963">Cytoplasm</keyword>
<feature type="region of interest" description="Disordered" evidence="4">
    <location>
        <begin position="241"/>
        <end position="264"/>
    </location>
</feature>
<evidence type="ECO:0000256" key="4">
    <source>
        <dbReference type="SAM" id="MobiDB-lite"/>
    </source>
</evidence>
<comment type="subcellular location">
    <subcellularLocation>
        <location evidence="3">Cytoplasm</location>
    </subcellularLocation>
</comment>
<keyword evidence="3" id="KW-0833">Ubl conjugation pathway</keyword>
<dbReference type="EMBL" id="CAJOBC010005557">
    <property type="protein sequence ID" value="CAF3867702.1"/>
    <property type="molecule type" value="Genomic_DNA"/>
</dbReference>